<dbReference type="GO" id="GO:0005829">
    <property type="term" value="C:cytosol"/>
    <property type="evidence" value="ECO:0007669"/>
    <property type="project" value="TreeGrafter"/>
</dbReference>
<evidence type="ECO:0000313" key="7">
    <source>
        <dbReference type="Proteomes" id="UP000256718"/>
    </source>
</evidence>
<evidence type="ECO:0000313" key="5">
    <source>
        <dbReference type="EMBL" id="RDY74568.1"/>
    </source>
</evidence>
<gene>
    <name evidence="6" type="primary">dapE</name>
    <name evidence="5" type="ORF">C4618_12965</name>
    <name evidence="6" type="ORF">NCTC8184_00206</name>
</gene>
<keyword evidence="3 6" id="KW-0378">Hydrolase</keyword>
<dbReference type="Pfam" id="PF07687">
    <property type="entry name" value="M20_dimer"/>
    <property type="match status" value="1"/>
</dbReference>
<dbReference type="InterPro" id="IPR011650">
    <property type="entry name" value="Peptidase_M20_dimer"/>
</dbReference>
<organism evidence="6 8">
    <name type="scientific">Streptococcus agalactiae</name>
    <dbReference type="NCBI Taxonomy" id="1311"/>
    <lineage>
        <taxon>Bacteria</taxon>
        <taxon>Bacillati</taxon>
        <taxon>Bacillota</taxon>
        <taxon>Bacilli</taxon>
        <taxon>Lactobacillales</taxon>
        <taxon>Streptococcaceae</taxon>
        <taxon>Streptococcus</taxon>
    </lineage>
</organism>
<feature type="domain" description="Peptidase M20 dimerisation" evidence="4">
    <location>
        <begin position="200"/>
        <end position="357"/>
    </location>
</feature>
<reference evidence="6 8" key="2">
    <citation type="submission" date="2018-12" db="EMBL/GenBank/DDBJ databases">
        <authorList>
            <consortium name="Pathogen Informatics"/>
        </authorList>
    </citation>
    <scope>NUCLEOTIDE SEQUENCE [LARGE SCALE GENOMIC DNA]</scope>
    <source>
        <strain evidence="6 8">NCTC8184</strain>
    </source>
</reference>
<dbReference type="GeneID" id="66886484"/>
<evidence type="ECO:0000259" key="4">
    <source>
        <dbReference type="Pfam" id="PF07687"/>
    </source>
</evidence>
<dbReference type="GO" id="GO:0009014">
    <property type="term" value="F:succinyl-diaminopimelate desuccinylase activity"/>
    <property type="evidence" value="ECO:0007669"/>
    <property type="project" value="UniProtKB-EC"/>
</dbReference>
<dbReference type="PANTHER" id="PTHR43270:SF8">
    <property type="entry name" value="DI- AND TRIPEPTIDASE DUG2-RELATED"/>
    <property type="match status" value="1"/>
</dbReference>
<dbReference type="EC" id="3.5.1.18" evidence="6"/>
<evidence type="ECO:0000256" key="1">
    <source>
        <dbReference type="ARBA" id="ARBA00022670"/>
    </source>
</evidence>
<evidence type="ECO:0000256" key="2">
    <source>
        <dbReference type="ARBA" id="ARBA00022723"/>
    </source>
</evidence>
<dbReference type="InterPro" id="IPR051458">
    <property type="entry name" value="Cyt/Met_Dipeptidase"/>
</dbReference>
<dbReference type="Gene3D" id="3.40.630.10">
    <property type="entry name" value="Zn peptidases"/>
    <property type="match status" value="1"/>
</dbReference>
<dbReference type="GO" id="GO:0009089">
    <property type="term" value="P:lysine biosynthetic process via diaminopimelate"/>
    <property type="evidence" value="ECO:0007669"/>
    <property type="project" value="TreeGrafter"/>
</dbReference>
<dbReference type="InterPro" id="IPR002933">
    <property type="entry name" value="Peptidase_M20"/>
</dbReference>
<dbReference type="GO" id="GO:0006508">
    <property type="term" value="P:proteolysis"/>
    <property type="evidence" value="ECO:0007669"/>
    <property type="project" value="UniProtKB-KW"/>
</dbReference>
<dbReference type="SUPFAM" id="SSF53187">
    <property type="entry name" value="Zn-dependent exopeptidases"/>
    <property type="match status" value="1"/>
</dbReference>
<sequence length="458" mass="50775">MTLTNEENQIQKFLSDTIVQDDINILRDLIAIKSIFAQKVGLNDLSSYLGEVFRKAGAEVIIDDSYSAPFIVANFKSSKVDAKRIIFYNHYDTVPADEVEQWTEDPFTLSLRYGKMYGRGVDDDKGHITARLSAVKKYLSRHKGELPLDITFIVEGAEESASVGLDYYLEKYQEQLQGADLIVWEDGPKNPKGQLEIAGGNKGIVTFDLSVSSADVDIHSSFGGVVDSSTWYLIQALNTLRDNKGHILVEGIYDKVIPPTKRELELVEKYSYRSAKALEGAYQLVLPSLADSHKTFLRKLYFEPSIAIEGITSGYQGEGVKTILPAYAKCKAEVRLVPGLTPKGVLDSIQNHLKENGFKDIELTYTLGEMSYRSDMSAPSILKVVDLAEQFYPEGISLLPTSPGTGPMYLVHQALRAPIAAIGIGHANSRDHGVDENVSIADYYTHIELVEALIESYE</sequence>
<keyword evidence="2" id="KW-0479">Metal-binding</keyword>
<dbReference type="Pfam" id="PF01546">
    <property type="entry name" value="Peptidase_M20"/>
    <property type="match status" value="1"/>
</dbReference>
<evidence type="ECO:0000256" key="3">
    <source>
        <dbReference type="ARBA" id="ARBA00022801"/>
    </source>
</evidence>
<dbReference type="EMBL" id="LR134265">
    <property type="protein sequence ID" value="VED64237.1"/>
    <property type="molecule type" value="Genomic_DNA"/>
</dbReference>
<keyword evidence="1" id="KW-0645">Protease</keyword>
<dbReference type="RefSeq" id="WP_000176660.1">
    <property type="nucleotide sequence ID" value="NZ_CAXOLC010000002.1"/>
</dbReference>
<protein>
    <submittedName>
        <fullName evidence="6">Catalyzes the cleavage of p-aminobenzoyl-glutamate to p-aminobenzoate and glutamate, subunit A</fullName>
        <ecNumber evidence="6">3.5.1.18</ecNumber>
    </submittedName>
    <submittedName>
        <fullName evidence="5">Peptidase M20</fullName>
    </submittedName>
</protein>
<dbReference type="GO" id="GO:0046872">
    <property type="term" value="F:metal ion binding"/>
    <property type="evidence" value="ECO:0007669"/>
    <property type="project" value="UniProtKB-KW"/>
</dbReference>
<dbReference type="Gene3D" id="3.30.70.360">
    <property type="match status" value="1"/>
</dbReference>
<evidence type="ECO:0000313" key="6">
    <source>
        <dbReference type="EMBL" id="VED64237.1"/>
    </source>
</evidence>
<dbReference type="AlphaFoldDB" id="A0A0H1PB78"/>
<name>A0A0H1PB78_STRAG</name>
<dbReference type="EMBL" id="QHGZ01000258">
    <property type="protein sequence ID" value="RDY74568.1"/>
    <property type="molecule type" value="Genomic_DNA"/>
</dbReference>
<proteinExistence type="predicted"/>
<accession>A0A0H1PB78</accession>
<dbReference type="GO" id="GO:0008233">
    <property type="term" value="F:peptidase activity"/>
    <property type="evidence" value="ECO:0007669"/>
    <property type="project" value="UniProtKB-KW"/>
</dbReference>
<dbReference type="Proteomes" id="UP000256718">
    <property type="component" value="Unassembled WGS sequence"/>
</dbReference>
<dbReference type="Proteomes" id="UP000268870">
    <property type="component" value="Chromosome"/>
</dbReference>
<dbReference type="PANTHER" id="PTHR43270">
    <property type="entry name" value="BETA-ALA-HIS DIPEPTIDASE"/>
    <property type="match status" value="1"/>
</dbReference>
<evidence type="ECO:0000313" key="8">
    <source>
        <dbReference type="Proteomes" id="UP000268870"/>
    </source>
</evidence>
<reference evidence="5 7" key="1">
    <citation type="journal article" date="2018" name="Emerg. Microbes Infect.">
        <title>Phenotypic and molecular analysis of nontypeable Group B streptococci: identification of cps2a and hybrid cps2a/cps5 Group B streptococcal capsule gene clusters.</title>
        <authorList>
            <person name="Alhhazmi A."/>
            <person name="Tyrrell G.J."/>
        </authorList>
    </citation>
    <scope>NUCLEOTIDE SEQUENCE [LARGE SCALE GENOMIC DNA]</scope>
    <source>
        <strain evidence="5 7">PLGBS17</strain>
    </source>
</reference>